<dbReference type="PROSITE" id="PS50007">
    <property type="entry name" value="PIPLC_X_DOMAIN"/>
    <property type="match status" value="1"/>
</dbReference>
<dbReference type="AlphaFoldDB" id="A0AA37S890"/>
<sequence>MSFKTKLVAITATVITTFPLTLWAETQESWGERALAIQNSIDHDAPLAEATFPGTHNSFANNTDDDYINDALNQARGIIDQQNRGIRSIGLDLHWSSDKVRMCHNNLSWSPCVENFTGQRRFRAYLKDLANWANANPDQVVLIHIDDVDDKAGKIDDEIVSYIASHTLSTDSGVTSHGDYGSNGCTKLPVNTLTKSKVVASGKNVIFWSNNKCKDKTTFNDYVFYAANGVEDVNAPDKLDTYGTAQTTLHRTKDATTKGTNDSNKPKLKPSTVDGFLSAGLNIFEVYGYSATGSDWKSSGEYPIAAADMVWTWDFNDSDGNGTYEPDGSGNCAFLSPTTQRFRDASCSDTKYAACRRLVTDSNGTRAYNDYIITSIPTSFANAEAQCLSDGADEYYFATPRNKVERDALVNAISAQGLSQEDVWINYSKNSGRWVADIGEADDAMKALCNGGSTANVCSVIDTYLNRVQ</sequence>
<reference evidence="5" key="1">
    <citation type="journal article" date="2014" name="Int. J. Syst. Evol. Microbiol.">
        <title>Complete genome sequence of Corynebacterium casei LMG S-19264T (=DSM 44701T), isolated from a smear-ripened cheese.</title>
        <authorList>
            <consortium name="US DOE Joint Genome Institute (JGI-PGF)"/>
            <person name="Walter F."/>
            <person name="Albersmeier A."/>
            <person name="Kalinowski J."/>
            <person name="Ruckert C."/>
        </authorList>
    </citation>
    <scope>NUCLEOTIDE SEQUENCE</scope>
    <source>
        <strain evidence="5">NBRC 110071</strain>
    </source>
</reference>
<dbReference type="GO" id="GO:0016020">
    <property type="term" value="C:membrane"/>
    <property type="evidence" value="ECO:0007669"/>
    <property type="project" value="UniProtKB-SubCell"/>
</dbReference>
<name>A0AA37S890_9GAMM</name>
<dbReference type="GO" id="GO:0006629">
    <property type="term" value="P:lipid metabolic process"/>
    <property type="evidence" value="ECO:0007669"/>
    <property type="project" value="InterPro"/>
</dbReference>
<gene>
    <name evidence="5" type="ORF">GCM10007876_06630</name>
</gene>
<dbReference type="PANTHER" id="PTHR35518">
    <property type="entry name" value="MAINTENANCE OF TELOMOERE CAPPING"/>
    <property type="match status" value="1"/>
</dbReference>
<keyword evidence="3" id="KW-1133">Transmembrane helix</keyword>
<dbReference type="GO" id="GO:0008081">
    <property type="term" value="F:phosphoric diester hydrolase activity"/>
    <property type="evidence" value="ECO:0007669"/>
    <property type="project" value="InterPro"/>
</dbReference>
<evidence type="ECO:0000256" key="3">
    <source>
        <dbReference type="ARBA" id="ARBA00022989"/>
    </source>
</evidence>
<reference evidence="5" key="2">
    <citation type="submission" date="2023-01" db="EMBL/GenBank/DDBJ databases">
        <title>Draft genome sequence of Litoribrevibacter albus strain NBRC 110071.</title>
        <authorList>
            <person name="Sun Q."/>
            <person name="Mori K."/>
        </authorList>
    </citation>
    <scope>NUCLEOTIDE SEQUENCE</scope>
    <source>
        <strain evidence="5">NBRC 110071</strain>
    </source>
</reference>
<evidence type="ECO:0000256" key="4">
    <source>
        <dbReference type="ARBA" id="ARBA00023136"/>
    </source>
</evidence>
<dbReference type="EMBL" id="BSNM01000003">
    <property type="protein sequence ID" value="GLQ30185.1"/>
    <property type="molecule type" value="Genomic_DNA"/>
</dbReference>
<dbReference type="Pfam" id="PF26178">
    <property type="entry name" value="PI-PLC_cat"/>
    <property type="match status" value="1"/>
</dbReference>
<dbReference type="InterPro" id="IPR016187">
    <property type="entry name" value="CTDL_fold"/>
</dbReference>
<dbReference type="Proteomes" id="UP001161389">
    <property type="component" value="Unassembled WGS sequence"/>
</dbReference>
<dbReference type="Gene3D" id="3.20.20.190">
    <property type="entry name" value="Phosphatidylinositol (PI) phosphodiesterase"/>
    <property type="match status" value="1"/>
</dbReference>
<evidence type="ECO:0000313" key="5">
    <source>
        <dbReference type="EMBL" id="GLQ30185.1"/>
    </source>
</evidence>
<keyword evidence="6" id="KW-1185">Reference proteome</keyword>
<evidence type="ECO:0000256" key="2">
    <source>
        <dbReference type="ARBA" id="ARBA00022692"/>
    </source>
</evidence>
<comment type="subcellular location">
    <subcellularLocation>
        <location evidence="1">Membrane</location>
    </subcellularLocation>
</comment>
<comment type="caution">
    <text evidence="5">The sequence shown here is derived from an EMBL/GenBank/DDBJ whole genome shotgun (WGS) entry which is preliminary data.</text>
</comment>
<dbReference type="InterPro" id="IPR017946">
    <property type="entry name" value="PLC-like_Pdiesterase_TIM-brl"/>
</dbReference>
<protein>
    <recommendedName>
        <fullName evidence="7">Phosphatidylinositol diacylglycerol-lyase</fullName>
    </recommendedName>
</protein>
<dbReference type="PANTHER" id="PTHR35518:SF2">
    <property type="entry name" value="MAINTENANCE OF TELOMERE CAPPING PROTEIN 6"/>
    <property type="match status" value="1"/>
</dbReference>
<dbReference type="CDD" id="cd00037">
    <property type="entry name" value="CLECT"/>
    <property type="match status" value="1"/>
</dbReference>
<accession>A0AA37S890</accession>
<dbReference type="RefSeq" id="WP_284378743.1">
    <property type="nucleotide sequence ID" value="NZ_BSNM01000003.1"/>
</dbReference>
<keyword evidence="2" id="KW-0812">Transmembrane</keyword>
<evidence type="ECO:0008006" key="7">
    <source>
        <dbReference type="Google" id="ProtNLM"/>
    </source>
</evidence>
<organism evidence="5 6">
    <name type="scientific">Litoribrevibacter albus</name>
    <dbReference type="NCBI Taxonomy" id="1473156"/>
    <lineage>
        <taxon>Bacteria</taxon>
        <taxon>Pseudomonadati</taxon>
        <taxon>Pseudomonadota</taxon>
        <taxon>Gammaproteobacteria</taxon>
        <taxon>Oceanospirillales</taxon>
        <taxon>Oceanospirillaceae</taxon>
        <taxon>Litoribrevibacter</taxon>
    </lineage>
</organism>
<keyword evidence="4" id="KW-0472">Membrane</keyword>
<dbReference type="InterPro" id="IPR051008">
    <property type="entry name" value="Telomere_Capping_Maintenance"/>
</dbReference>
<dbReference type="SUPFAM" id="SSF56436">
    <property type="entry name" value="C-type lectin-like"/>
    <property type="match status" value="1"/>
</dbReference>
<proteinExistence type="predicted"/>
<evidence type="ECO:0000313" key="6">
    <source>
        <dbReference type="Proteomes" id="UP001161389"/>
    </source>
</evidence>
<evidence type="ECO:0000256" key="1">
    <source>
        <dbReference type="ARBA" id="ARBA00004370"/>
    </source>
</evidence>
<dbReference type="SUPFAM" id="SSF51695">
    <property type="entry name" value="PLC-like phosphodiesterases"/>
    <property type="match status" value="1"/>
</dbReference>